<keyword evidence="2" id="KW-0255">Endonuclease</keyword>
<evidence type="ECO:0000256" key="2">
    <source>
        <dbReference type="ARBA" id="ARBA00022759"/>
    </source>
</evidence>
<keyword evidence="3" id="KW-0378">Hydrolase</keyword>
<keyword evidence="1" id="KW-0540">Nuclease</keyword>
<evidence type="ECO:0000256" key="3">
    <source>
        <dbReference type="ARBA" id="ARBA00022801"/>
    </source>
</evidence>
<dbReference type="SMART" id="SM00318">
    <property type="entry name" value="SNc"/>
    <property type="match status" value="1"/>
</dbReference>
<comment type="caution">
    <text evidence="5">The sequence shown here is derived from an EMBL/GenBank/DDBJ whole genome shotgun (WGS) entry which is preliminary data.</text>
</comment>
<dbReference type="Pfam" id="PF00565">
    <property type="entry name" value="SNase"/>
    <property type="match status" value="1"/>
</dbReference>
<accession>A0ABU3K730</accession>
<dbReference type="Gene3D" id="2.40.50.90">
    <property type="match status" value="1"/>
</dbReference>
<feature type="domain" description="TNase-like" evidence="4">
    <location>
        <begin position="1"/>
        <end position="109"/>
    </location>
</feature>
<proteinExistence type="predicted"/>
<keyword evidence="6" id="KW-1185">Reference proteome</keyword>
<dbReference type="PROSITE" id="PS50830">
    <property type="entry name" value="TNASE_3"/>
    <property type="match status" value="1"/>
</dbReference>
<sequence length="122" mass="14413">MRIRLYAIDCSEDGQHWGNIAKAGIIKLIGGRNVLIEEHGIDKHGRTLATIYVQCEHRSEWINVNERMVMLGHAWVMRKYYGHLPTVRQHQLTRLERWARSKRVGLWGTDYPVPPWQWRNQG</sequence>
<dbReference type="InterPro" id="IPR035437">
    <property type="entry name" value="SNase_OB-fold_sf"/>
</dbReference>
<dbReference type="RefSeq" id="WP_313832554.1">
    <property type="nucleotide sequence ID" value="NZ_JAQOUE010000001.1"/>
</dbReference>
<gene>
    <name evidence="5" type="ORF">PPG34_07450</name>
</gene>
<organism evidence="5 6">
    <name type="scientific">Candidatus Nitronereus thalassa</name>
    <dbReference type="NCBI Taxonomy" id="3020898"/>
    <lineage>
        <taxon>Bacteria</taxon>
        <taxon>Pseudomonadati</taxon>
        <taxon>Nitrospirota</taxon>
        <taxon>Nitrospiria</taxon>
        <taxon>Nitrospirales</taxon>
        <taxon>Nitrospiraceae</taxon>
        <taxon>Candidatus Nitronereus</taxon>
    </lineage>
</organism>
<evidence type="ECO:0000313" key="6">
    <source>
        <dbReference type="Proteomes" id="UP001250932"/>
    </source>
</evidence>
<evidence type="ECO:0000259" key="4">
    <source>
        <dbReference type="PROSITE" id="PS50830"/>
    </source>
</evidence>
<dbReference type="PANTHER" id="PTHR12302">
    <property type="entry name" value="EBNA2 BINDING PROTEIN P100"/>
    <property type="match status" value="1"/>
</dbReference>
<dbReference type="SUPFAM" id="SSF50199">
    <property type="entry name" value="Staphylococcal nuclease"/>
    <property type="match status" value="1"/>
</dbReference>
<protein>
    <submittedName>
        <fullName evidence="5">Thermonuclease family protein</fullName>
    </submittedName>
</protein>
<dbReference type="EMBL" id="JAQOUE010000001">
    <property type="protein sequence ID" value="MDT7042184.1"/>
    <property type="molecule type" value="Genomic_DNA"/>
</dbReference>
<dbReference type="Proteomes" id="UP001250932">
    <property type="component" value="Unassembled WGS sequence"/>
</dbReference>
<dbReference type="PANTHER" id="PTHR12302:SF3">
    <property type="entry name" value="SERINE_THREONINE-PROTEIN KINASE 31"/>
    <property type="match status" value="1"/>
</dbReference>
<reference evidence="5 6" key="1">
    <citation type="journal article" date="2023" name="ISME J.">
        <title>Cultivation and genomic characterization of novel and ubiquitous marine nitrite-oxidizing bacteria from the Nitrospirales.</title>
        <authorList>
            <person name="Mueller A.J."/>
            <person name="Daebeler A."/>
            <person name="Herbold C.W."/>
            <person name="Kirkegaard R.H."/>
            <person name="Daims H."/>
        </authorList>
    </citation>
    <scope>NUCLEOTIDE SEQUENCE [LARGE SCALE GENOMIC DNA]</scope>
    <source>
        <strain evidence="5 6">EB</strain>
    </source>
</reference>
<evidence type="ECO:0000313" key="5">
    <source>
        <dbReference type="EMBL" id="MDT7042184.1"/>
    </source>
</evidence>
<name>A0ABU3K730_9BACT</name>
<dbReference type="InterPro" id="IPR016071">
    <property type="entry name" value="Staphylococal_nuclease_OB-fold"/>
</dbReference>
<evidence type="ECO:0000256" key="1">
    <source>
        <dbReference type="ARBA" id="ARBA00022722"/>
    </source>
</evidence>